<dbReference type="EMBL" id="JAGFBV010000031">
    <property type="protein sequence ID" value="MBP4139676.1"/>
    <property type="molecule type" value="Genomic_DNA"/>
</dbReference>
<reference evidence="2 3" key="1">
    <citation type="submission" date="2021-03" db="EMBL/GenBank/DDBJ databases">
        <title>Flavobacterium Flabelliformis Sp. Nov. And Flavobacterium Geliluteum Sp. Nov., Two Novel Multidrug Resistant Psychrophilic Species Isolated From Antarctica.</title>
        <authorList>
            <person name="Kralova S."/>
            <person name="Busse H.J."/>
            <person name="Bezdicek M."/>
            <person name="Nykrynova M."/>
            <person name="Kroupova E."/>
            <person name="Krsek D."/>
            <person name="Sedlacek I."/>
        </authorList>
    </citation>
    <scope>NUCLEOTIDE SEQUENCE [LARGE SCALE GENOMIC DNA]</scope>
    <source>
        <strain evidence="2 3">P7388</strain>
    </source>
</reference>
<evidence type="ECO:0000313" key="3">
    <source>
        <dbReference type="Proteomes" id="UP000675047"/>
    </source>
</evidence>
<dbReference type="PROSITE" id="PS51257">
    <property type="entry name" value="PROKAR_LIPOPROTEIN"/>
    <property type="match status" value="1"/>
</dbReference>
<keyword evidence="1" id="KW-0732">Signal</keyword>
<protein>
    <recommendedName>
        <fullName evidence="4">3-keto-disaccharide hydrolase domain-containing protein</fullName>
    </recommendedName>
</protein>
<dbReference type="RefSeq" id="WP_210667666.1">
    <property type="nucleotide sequence ID" value="NZ_JAGFBV010000031.1"/>
</dbReference>
<accession>A0A941AYQ0</accession>
<name>A0A941AYQ0_9FLAO</name>
<comment type="caution">
    <text evidence="2">The sequence shown here is derived from an EMBL/GenBank/DDBJ whole genome shotgun (WGS) entry which is preliminary data.</text>
</comment>
<evidence type="ECO:0000256" key="1">
    <source>
        <dbReference type="SAM" id="SignalP"/>
    </source>
</evidence>
<evidence type="ECO:0008006" key="4">
    <source>
        <dbReference type="Google" id="ProtNLM"/>
    </source>
</evidence>
<feature type="signal peptide" evidence="1">
    <location>
        <begin position="1"/>
        <end position="22"/>
    </location>
</feature>
<feature type="chain" id="PRO_5037551816" description="3-keto-disaccharide hydrolase domain-containing protein" evidence="1">
    <location>
        <begin position="23"/>
        <end position="204"/>
    </location>
</feature>
<evidence type="ECO:0000313" key="2">
    <source>
        <dbReference type="EMBL" id="MBP4139676.1"/>
    </source>
</evidence>
<organism evidence="2 3">
    <name type="scientific">Flavobacterium geliluteum</name>
    <dbReference type="NCBI Taxonomy" id="2816120"/>
    <lineage>
        <taxon>Bacteria</taxon>
        <taxon>Pseudomonadati</taxon>
        <taxon>Bacteroidota</taxon>
        <taxon>Flavobacteriia</taxon>
        <taxon>Flavobacteriales</taxon>
        <taxon>Flavobacteriaceae</taxon>
        <taxon>Flavobacterium</taxon>
    </lineage>
</organism>
<dbReference type="Gene3D" id="2.60.120.560">
    <property type="entry name" value="Exo-inulinase, domain 1"/>
    <property type="match status" value="1"/>
</dbReference>
<dbReference type="AlphaFoldDB" id="A0A941AYQ0"/>
<keyword evidence="3" id="KW-1185">Reference proteome</keyword>
<dbReference type="Proteomes" id="UP000675047">
    <property type="component" value="Unassembled WGS sequence"/>
</dbReference>
<sequence>MKIKFTLLLVFNLIMISCSNTISTTKKGYAITQKSELKSDWNLDSKEWFLEKDTLIGIGSPLKWSVLESKKKLSKNYEINLNVNMTQESLFEIMLHIDQNKYIRTYLYKIDQNLIIGRGVYNKNSDEYGKHGGPSIFTKAINLENNKWYSVKVKVLNNHLFFSVNDETSLECAIVGNNLSQKGKLGFITNGKVKITDIIIKNLK</sequence>
<proteinExistence type="predicted"/>
<gene>
    <name evidence="2" type="ORF">J3495_16495</name>
</gene>